<dbReference type="GO" id="GO:0004252">
    <property type="term" value="F:serine-type endopeptidase activity"/>
    <property type="evidence" value="ECO:0007669"/>
    <property type="project" value="InterPro"/>
</dbReference>
<evidence type="ECO:0000256" key="3">
    <source>
        <dbReference type="ARBA" id="ARBA00009370"/>
    </source>
</evidence>
<keyword evidence="5 8" id="KW-0645">Protease</keyword>
<dbReference type="InterPro" id="IPR019533">
    <property type="entry name" value="Peptidase_S26"/>
</dbReference>
<feature type="region of interest" description="Disordered" evidence="10">
    <location>
        <begin position="1"/>
        <end position="20"/>
    </location>
</feature>
<feature type="domain" description="Peptidase S26" evidence="11">
    <location>
        <begin position="33"/>
        <end position="192"/>
    </location>
</feature>
<evidence type="ECO:0000256" key="5">
    <source>
        <dbReference type="ARBA" id="ARBA00022670"/>
    </source>
</evidence>
<keyword evidence="13" id="KW-1185">Reference proteome</keyword>
<evidence type="ECO:0000256" key="1">
    <source>
        <dbReference type="ARBA" id="ARBA00000677"/>
    </source>
</evidence>
<dbReference type="InterPro" id="IPR019757">
    <property type="entry name" value="Pept_S26A_signal_pept_1_Lys-AS"/>
</dbReference>
<name>A0A5C4TA87_9BACL</name>
<dbReference type="GO" id="GO:0009003">
    <property type="term" value="F:signal peptidase activity"/>
    <property type="evidence" value="ECO:0007669"/>
    <property type="project" value="UniProtKB-EC"/>
</dbReference>
<dbReference type="PRINTS" id="PR00727">
    <property type="entry name" value="LEADERPTASE"/>
</dbReference>
<comment type="catalytic activity">
    <reaction evidence="1 8">
        <text>Cleavage of hydrophobic, N-terminal signal or leader sequences from secreted and periplasmic proteins.</text>
        <dbReference type="EC" id="3.4.21.89"/>
    </reaction>
</comment>
<dbReference type="GO" id="GO:0006465">
    <property type="term" value="P:signal peptide processing"/>
    <property type="evidence" value="ECO:0007669"/>
    <property type="project" value="InterPro"/>
</dbReference>
<feature type="active site" evidence="7">
    <location>
        <position position="63"/>
    </location>
</feature>
<evidence type="ECO:0000256" key="7">
    <source>
        <dbReference type="PIRSR" id="PIRSR600223-1"/>
    </source>
</evidence>
<evidence type="ECO:0000313" key="12">
    <source>
        <dbReference type="EMBL" id="TNJ65822.1"/>
    </source>
</evidence>
<proteinExistence type="inferred from homology"/>
<evidence type="ECO:0000256" key="2">
    <source>
        <dbReference type="ARBA" id="ARBA00004401"/>
    </source>
</evidence>
<evidence type="ECO:0000256" key="4">
    <source>
        <dbReference type="ARBA" id="ARBA00013208"/>
    </source>
</evidence>
<protein>
    <recommendedName>
        <fullName evidence="4 8">Signal peptidase I</fullName>
        <ecNumber evidence="4 8">3.4.21.89</ecNumber>
    </recommendedName>
</protein>
<evidence type="ECO:0000259" key="11">
    <source>
        <dbReference type="Pfam" id="PF10502"/>
    </source>
</evidence>
<reference evidence="12 13" key="1">
    <citation type="submission" date="2019-05" db="EMBL/GenBank/DDBJ databases">
        <title>We sequenced the genome of Paenibacillus hemerocallicola KCTC 33185 for further insight into its adaptation and study the phylogeny of Paenibacillus.</title>
        <authorList>
            <person name="Narsing Rao M.P."/>
        </authorList>
    </citation>
    <scope>NUCLEOTIDE SEQUENCE [LARGE SCALE GENOMIC DNA]</scope>
    <source>
        <strain evidence="12 13">KCTC 33185</strain>
    </source>
</reference>
<dbReference type="CDD" id="cd06530">
    <property type="entry name" value="S26_SPase_I"/>
    <property type="match status" value="1"/>
</dbReference>
<keyword evidence="8" id="KW-0812">Transmembrane</keyword>
<dbReference type="NCBIfam" id="TIGR02227">
    <property type="entry name" value="sigpep_I_bact"/>
    <property type="match status" value="1"/>
</dbReference>
<gene>
    <name evidence="12" type="primary">lepB</name>
    <name evidence="12" type="ORF">FE784_12950</name>
</gene>
<dbReference type="InterPro" id="IPR019756">
    <property type="entry name" value="Pept_S26A_signal_pept_1_Ser-AS"/>
</dbReference>
<dbReference type="PANTHER" id="PTHR43390">
    <property type="entry name" value="SIGNAL PEPTIDASE I"/>
    <property type="match status" value="1"/>
</dbReference>
<evidence type="ECO:0000256" key="6">
    <source>
        <dbReference type="ARBA" id="ARBA00022801"/>
    </source>
</evidence>
<dbReference type="EMBL" id="VDCQ01000015">
    <property type="protein sequence ID" value="TNJ65822.1"/>
    <property type="molecule type" value="Genomic_DNA"/>
</dbReference>
<dbReference type="Pfam" id="PF10502">
    <property type="entry name" value="Peptidase_S26"/>
    <property type="match status" value="1"/>
</dbReference>
<comment type="similarity">
    <text evidence="3 9">Belongs to the peptidase S26 family.</text>
</comment>
<sequence>MGTYESQDGREAVSAPAAEQAQAPTRSVASELWDWTKSIAVALVIVILLNMYVFNLSTVKGHSMEPTLREKEWLFVNKFSFLIGHPDRGDVVILKDPDMQSVDRQYLVKRVVATPGDNVEIRGGKLYVNGEAVSEPYTDIKIEDGDRGPIIVEEGRYFVMGDNRHQLASKDSRTFGTVSEKAIQGKAEFILWPPRQMGGL</sequence>
<comment type="caution">
    <text evidence="12">The sequence shown here is derived from an EMBL/GenBank/DDBJ whole genome shotgun (WGS) entry which is preliminary data.</text>
</comment>
<evidence type="ECO:0000256" key="8">
    <source>
        <dbReference type="RuleBase" id="RU003993"/>
    </source>
</evidence>
<accession>A0A5C4TA87</accession>
<keyword evidence="6 8" id="KW-0378">Hydrolase</keyword>
<dbReference type="GO" id="GO:0005886">
    <property type="term" value="C:plasma membrane"/>
    <property type="evidence" value="ECO:0007669"/>
    <property type="project" value="UniProtKB-SubCell"/>
</dbReference>
<dbReference type="AlphaFoldDB" id="A0A5C4TA87"/>
<evidence type="ECO:0000313" key="13">
    <source>
        <dbReference type="Proteomes" id="UP000307943"/>
    </source>
</evidence>
<keyword evidence="8" id="KW-0472">Membrane</keyword>
<dbReference type="RefSeq" id="WP_139602622.1">
    <property type="nucleotide sequence ID" value="NZ_VDCQ01000015.1"/>
</dbReference>
<dbReference type="PROSITE" id="PS00760">
    <property type="entry name" value="SPASE_I_2"/>
    <property type="match status" value="1"/>
</dbReference>
<dbReference type="PROSITE" id="PS00501">
    <property type="entry name" value="SPASE_I_1"/>
    <property type="match status" value="1"/>
</dbReference>
<dbReference type="SUPFAM" id="SSF51306">
    <property type="entry name" value="LexA/Signal peptidase"/>
    <property type="match status" value="1"/>
</dbReference>
<evidence type="ECO:0000256" key="10">
    <source>
        <dbReference type="SAM" id="MobiDB-lite"/>
    </source>
</evidence>
<keyword evidence="8" id="KW-1133">Transmembrane helix</keyword>
<feature type="active site" evidence="7">
    <location>
        <position position="109"/>
    </location>
</feature>
<dbReference type="InterPro" id="IPR036286">
    <property type="entry name" value="LexA/Signal_pep-like_sf"/>
</dbReference>
<dbReference type="OrthoDB" id="9802919at2"/>
<dbReference type="EC" id="3.4.21.89" evidence="4 8"/>
<dbReference type="Proteomes" id="UP000307943">
    <property type="component" value="Unassembled WGS sequence"/>
</dbReference>
<feature type="transmembrane region" description="Helical" evidence="8">
    <location>
        <begin position="35"/>
        <end position="54"/>
    </location>
</feature>
<dbReference type="PANTHER" id="PTHR43390:SF1">
    <property type="entry name" value="CHLOROPLAST PROCESSING PEPTIDASE"/>
    <property type="match status" value="1"/>
</dbReference>
<comment type="subcellular location">
    <subcellularLocation>
        <location evidence="2">Cell membrane</location>
        <topology evidence="2">Single-pass type II membrane protein</topology>
    </subcellularLocation>
    <subcellularLocation>
        <location evidence="9">Membrane</location>
        <topology evidence="9">Single-pass type II membrane protein</topology>
    </subcellularLocation>
</comment>
<organism evidence="12 13">
    <name type="scientific">Paenibacillus hemerocallicola</name>
    <dbReference type="NCBI Taxonomy" id="1172614"/>
    <lineage>
        <taxon>Bacteria</taxon>
        <taxon>Bacillati</taxon>
        <taxon>Bacillota</taxon>
        <taxon>Bacilli</taxon>
        <taxon>Bacillales</taxon>
        <taxon>Paenibacillaceae</taxon>
        <taxon>Paenibacillus</taxon>
    </lineage>
</organism>
<evidence type="ECO:0000256" key="9">
    <source>
        <dbReference type="RuleBase" id="RU362042"/>
    </source>
</evidence>
<dbReference type="InterPro" id="IPR000223">
    <property type="entry name" value="Pept_S26A_signal_pept_1"/>
</dbReference>
<dbReference type="Gene3D" id="2.10.109.10">
    <property type="entry name" value="Umud Fragment, subunit A"/>
    <property type="match status" value="1"/>
</dbReference>